<dbReference type="InterPro" id="IPR011990">
    <property type="entry name" value="TPR-like_helical_dom_sf"/>
</dbReference>
<comment type="similarity">
    <text evidence="5">Belongs to the YPP1 family.</text>
</comment>
<dbReference type="InterPro" id="IPR051722">
    <property type="entry name" value="Endocytosis_PI4K-reg_protein"/>
</dbReference>
<sequence>MLIQDPSADTASTLAIGGWPASSGEALVTVADIDLRLHRLLQDDLRALSDTSIDPDTLRGLVDELQRSSEDGSSAYHRVVLAHLYCLLNDFDGVQALLAIDFDYTGSDFDVYLAIRARAVTCYAMRESSEHESVARDASRDVSRLRVPSATNTRGRLWLDRVFQIAQPPSSLEKLQSTCEPDVCLAFGAWAVQNARTDSTFAHDFAAYATLRSHALQQLRFPSATETSAAAEQLIAGLHYAWDAGVLRSAAFKPLIVQSLSVSYQSTLILASFIDVLIRLGEWKEVLAAFETYVEYTDKHEIQTHQIGDLLEIVHVYSRTIGTIVGVDAIAVDDGAKRGRLEAFASQLEGYLEMACARGGIRSADACAQEGREEVSDDTRDISRGLARILAAGYAALARYHTYVAQHAHSDATLQSSLSLSLAHFHKAVNLFPSREHILPYAIQLTKTKAFPEVIRLMKLELRRDPADVQCWHLLALCYSTDEATVPTALKLLGNAVAMAETLAEGSTLSVATKTRILQMKMTLVALCELLDGLDAAMELLPGVFALYHVLFARDIEERKMTGMTPDVEKENKLKRMLTGSKKREKVVSAENGMPRDANARDLLARMWLWAATLYMKAGALEEAESAIADADGCVGSIGTHAETRADALAEILAARGFLAALRGDHHTAARAFETGLETATSLHCTLGLSSLLLQDDAYHSAAATKYFKSPVDKSSALVRLKLALETLARDYRYFNQSEIWWYLSKIYEIFDDKVLLQQALWKCVAAEQGKPVRAFSVCE</sequence>
<dbReference type="GO" id="GO:0005886">
    <property type="term" value="C:plasma membrane"/>
    <property type="evidence" value="ECO:0007669"/>
    <property type="project" value="UniProtKB-SubCell"/>
</dbReference>
<dbReference type="EMBL" id="KV454429">
    <property type="protein sequence ID" value="ODQ80641.1"/>
    <property type="molecule type" value="Genomic_DNA"/>
</dbReference>
<dbReference type="PANTHER" id="PTHR23083">
    <property type="entry name" value="TETRATRICOPEPTIDE REPEAT PROTEIN, TPR"/>
    <property type="match status" value="1"/>
</dbReference>
<evidence type="ECO:0000256" key="1">
    <source>
        <dbReference type="ARBA" id="ARBA00002550"/>
    </source>
</evidence>
<proteinExistence type="inferred from homology"/>
<comment type="function">
    <text evidence="1">Involved in endocytosis.</text>
</comment>
<evidence type="ECO:0000313" key="8">
    <source>
        <dbReference type="Proteomes" id="UP000094336"/>
    </source>
</evidence>
<evidence type="ECO:0000256" key="3">
    <source>
        <dbReference type="ARBA" id="ARBA00004463"/>
    </source>
</evidence>
<dbReference type="OrthoDB" id="29013at2759"/>
<protein>
    <recommendedName>
        <fullName evidence="6">Cargo-transport protein YPP1</fullName>
    </recommendedName>
</protein>
<dbReference type="AlphaFoldDB" id="A0A1E3QSH8"/>
<dbReference type="PANTHER" id="PTHR23083:SF464">
    <property type="entry name" value="TETRATRICOPEPTIDE REPEAT DOMAIN 7, ISOFORM A"/>
    <property type="match status" value="1"/>
</dbReference>
<dbReference type="GeneID" id="30146376"/>
<reference evidence="8" key="1">
    <citation type="submission" date="2016-05" db="EMBL/GenBank/DDBJ databases">
        <title>Comparative genomics of biotechnologically important yeasts.</title>
        <authorList>
            <consortium name="DOE Joint Genome Institute"/>
            <person name="Riley R."/>
            <person name="Haridas S."/>
            <person name="Wolfe K.H."/>
            <person name="Lopes M.R."/>
            <person name="Hittinger C.T."/>
            <person name="Goker M."/>
            <person name="Salamov A."/>
            <person name="Wisecaver J."/>
            <person name="Long T.M."/>
            <person name="Aerts A.L."/>
            <person name="Barry K."/>
            <person name="Choi C."/>
            <person name="Clum A."/>
            <person name="Coughlan A.Y."/>
            <person name="Deshpande S."/>
            <person name="Douglass A.P."/>
            <person name="Hanson S.J."/>
            <person name="Klenk H.-P."/>
            <person name="Labutti K."/>
            <person name="Lapidus A."/>
            <person name="Lindquist E."/>
            <person name="Lipzen A."/>
            <person name="Meier-Kolthoff J.P."/>
            <person name="Ohm R.A."/>
            <person name="Otillar R.P."/>
            <person name="Pangilinan J."/>
            <person name="Peng Y."/>
            <person name="Rokas A."/>
            <person name="Rosa C.A."/>
            <person name="Scheuner C."/>
            <person name="Sibirny A.A."/>
            <person name="Slot J.C."/>
            <person name="Stielow J.B."/>
            <person name="Sun H."/>
            <person name="Kurtzman C.P."/>
            <person name="Blackwell M."/>
            <person name="Grigoriev I.V."/>
            <person name="Jeffries T.W."/>
        </authorList>
    </citation>
    <scope>NUCLEOTIDE SEQUENCE [LARGE SCALE GENOMIC DNA]</scope>
    <source>
        <strain evidence="8">NRRL Y-12698</strain>
    </source>
</reference>
<evidence type="ECO:0000256" key="4">
    <source>
        <dbReference type="ARBA" id="ARBA00022583"/>
    </source>
</evidence>
<evidence type="ECO:0000256" key="6">
    <source>
        <dbReference type="ARBA" id="ARBA00039231"/>
    </source>
</evidence>
<dbReference type="GO" id="GO:0006897">
    <property type="term" value="P:endocytosis"/>
    <property type="evidence" value="ECO:0007669"/>
    <property type="project" value="UniProtKB-KW"/>
</dbReference>
<evidence type="ECO:0000256" key="5">
    <source>
        <dbReference type="ARBA" id="ARBA00038251"/>
    </source>
</evidence>
<evidence type="ECO:0000313" key="7">
    <source>
        <dbReference type="EMBL" id="ODQ80641.1"/>
    </source>
</evidence>
<dbReference type="RefSeq" id="XP_018985969.1">
    <property type="nucleotide sequence ID" value="XM_019128523.1"/>
</dbReference>
<dbReference type="STRING" id="984486.A0A1E3QSH8"/>
<accession>A0A1E3QSH8</accession>
<evidence type="ECO:0000256" key="2">
    <source>
        <dbReference type="ARBA" id="ARBA00004413"/>
    </source>
</evidence>
<name>A0A1E3QSH8_9ASCO</name>
<gene>
    <name evidence="7" type="ORF">BABINDRAFT_160890</name>
</gene>
<dbReference type="Proteomes" id="UP000094336">
    <property type="component" value="Unassembled WGS sequence"/>
</dbReference>
<keyword evidence="4" id="KW-0254">Endocytosis</keyword>
<dbReference type="Gene3D" id="1.25.40.10">
    <property type="entry name" value="Tetratricopeptide repeat domain"/>
    <property type="match status" value="1"/>
</dbReference>
<keyword evidence="8" id="KW-1185">Reference proteome</keyword>
<organism evidence="7 8">
    <name type="scientific">Babjeviella inositovora NRRL Y-12698</name>
    <dbReference type="NCBI Taxonomy" id="984486"/>
    <lineage>
        <taxon>Eukaryota</taxon>
        <taxon>Fungi</taxon>
        <taxon>Dikarya</taxon>
        <taxon>Ascomycota</taxon>
        <taxon>Saccharomycotina</taxon>
        <taxon>Pichiomycetes</taxon>
        <taxon>Serinales incertae sedis</taxon>
        <taxon>Babjeviella</taxon>
    </lineage>
</organism>
<comment type="subcellular location">
    <subcellularLocation>
        <location evidence="2">Cell membrane</location>
        <topology evidence="2">Peripheral membrane protein</topology>
        <orientation evidence="2">Cytoplasmic side</orientation>
    </subcellularLocation>
    <subcellularLocation>
        <location evidence="3">Cytoplasmic granule</location>
    </subcellularLocation>
</comment>